<dbReference type="InterPro" id="IPR002347">
    <property type="entry name" value="SDR_fam"/>
</dbReference>
<dbReference type="STRING" id="1121421.SAMN02745123_03038"/>
<reference evidence="4" key="1">
    <citation type="submission" date="2016-11" db="EMBL/GenBank/DDBJ databases">
        <authorList>
            <person name="Varghese N."/>
            <person name="Submissions S."/>
        </authorList>
    </citation>
    <scope>NUCLEOTIDE SEQUENCE [LARGE SCALE GENOMIC DNA]</scope>
    <source>
        <strain evidence="4">DSM 10349</strain>
    </source>
</reference>
<sequence length="248" mass="26638">MADLLKGKVCLVTGAGRGIGRAIAQQFAKEGAIVYANEVRQGAVDEWLTDDLFSNSIIPLYFNISDESEAKGAFKQIKDKRGRLDVLVNNAGIEYNELIGMISPKHMTKMFEVNVYGTIEMLQLASRVMARQPEGGSIINISSMVGVKGNKGQLVYSATKGAVIAITKSAAKELGSKNIRVNSIAPGLTKTEMMDAADQEKLKDRINNISMGRIAQPLDIANACVFLASDLSSYVSGQVIGVEGCTIM</sequence>
<dbReference type="InterPro" id="IPR036291">
    <property type="entry name" value="NAD(P)-bd_dom_sf"/>
</dbReference>
<dbReference type="GO" id="GO:0016616">
    <property type="term" value="F:oxidoreductase activity, acting on the CH-OH group of donors, NAD or NADP as acceptor"/>
    <property type="evidence" value="ECO:0007669"/>
    <property type="project" value="TreeGrafter"/>
</dbReference>
<dbReference type="RefSeq" id="WP_072916012.1">
    <property type="nucleotide sequence ID" value="NZ_FRAR01000023.1"/>
</dbReference>
<organism evidence="3 4">
    <name type="scientific">Desulforamulus aeronauticus DSM 10349</name>
    <dbReference type="NCBI Taxonomy" id="1121421"/>
    <lineage>
        <taxon>Bacteria</taxon>
        <taxon>Bacillati</taxon>
        <taxon>Bacillota</taxon>
        <taxon>Clostridia</taxon>
        <taxon>Eubacteriales</taxon>
        <taxon>Peptococcaceae</taxon>
        <taxon>Desulforamulus</taxon>
    </lineage>
</organism>
<evidence type="ECO:0000313" key="4">
    <source>
        <dbReference type="Proteomes" id="UP000183997"/>
    </source>
</evidence>
<dbReference type="PROSITE" id="PS00061">
    <property type="entry name" value="ADH_SHORT"/>
    <property type="match status" value="1"/>
</dbReference>
<proteinExistence type="inferred from homology"/>
<dbReference type="SUPFAM" id="SSF51735">
    <property type="entry name" value="NAD(P)-binding Rossmann-fold domains"/>
    <property type="match status" value="1"/>
</dbReference>
<dbReference type="Proteomes" id="UP000183997">
    <property type="component" value="Unassembled WGS sequence"/>
</dbReference>
<gene>
    <name evidence="3" type="ORF">SAMN02745123_03038</name>
</gene>
<dbReference type="InterPro" id="IPR020904">
    <property type="entry name" value="Sc_DH/Rdtase_CS"/>
</dbReference>
<dbReference type="EMBL" id="FRAR01000023">
    <property type="protein sequence ID" value="SHK76250.1"/>
    <property type="molecule type" value="Genomic_DNA"/>
</dbReference>
<dbReference type="PRINTS" id="PR00081">
    <property type="entry name" value="GDHRDH"/>
</dbReference>
<keyword evidence="2" id="KW-0560">Oxidoreductase</keyword>
<dbReference type="Pfam" id="PF13561">
    <property type="entry name" value="adh_short_C2"/>
    <property type="match status" value="1"/>
</dbReference>
<dbReference type="PANTHER" id="PTHR42760">
    <property type="entry name" value="SHORT-CHAIN DEHYDROGENASES/REDUCTASES FAMILY MEMBER"/>
    <property type="match status" value="1"/>
</dbReference>
<evidence type="ECO:0000313" key="3">
    <source>
        <dbReference type="EMBL" id="SHK76250.1"/>
    </source>
</evidence>
<accession>A0A1M6V474</accession>
<comment type="similarity">
    <text evidence="1">Belongs to the short-chain dehydrogenases/reductases (SDR) family.</text>
</comment>
<dbReference type="OrthoDB" id="9803333at2"/>
<dbReference type="FunFam" id="3.40.50.720:FF:000084">
    <property type="entry name" value="Short-chain dehydrogenase reductase"/>
    <property type="match status" value="1"/>
</dbReference>
<evidence type="ECO:0000256" key="2">
    <source>
        <dbReference type="ARBA" id="ARBA00023002"/>
    </source>
</evidence>
<keyword evidence="4" id="KW-1185">Reference proteome</keyword>
<dbReference type="GO" id="GO:0008206">
    <property type="term" value="P:bile acid metabolic process"/>
    <property type="evidence" value="ECO:0007669"/>
    <property type="project" value="UniProtKB-ARBA"/>
</dbReference>
<name>A0A1M6V474_9FIRM</name>
<dbReference type="NCBIfam" id="NF005559">
    <property type="entry name" value="PRK07231.1"/>
    <property type="match status" value="1"/>
</dbReference>
<dbReference type="PANTHER" id="PTHR42760:SF133">
    <property type="entry name" value="3-OXOACYL-[ACYL-CARRIER-PROTEIN] REDUCTASE"/>
    <property type="match status" value="1"/>
</dbReference>
<dbReference type="Gene3D" id="3.40.50.720">
    <property type="entry name" value="NAD(P)-binding Rossmann-like Domain"/>
    <property type="match status" value="1"/>
</dbReference>
<dbReference type="CDD" id="cd05233">
    <property type="entry name" value="SDR_c"/>
    <property type="match status" value="1"/>
</dbReference>
<protein>
    <submittedName>
        <fullName evidence="3">3-oxoacyl-[acyl-carrier protein] reductase</fullName>
    </submittedName>
</protein>
<dbReference type="PRINTS" id="PR00080">
    <property type="entry name" value="SDRFAMILY"/>
</dbReference>
<dbReference type="AlphaFoldDB" id="A0A1M6V474"/>
<evidence type="ECO:0000256" key="1">
    <source>
        <dbReference type="ARBA" id="ARBA00006484"/>
    </source>
</evidence>